<dbReference type="InterPro" id="IPR007197">
    <property type="entry name" value="rSAM"/>
</dbReference>
<dbReference type="PANTHER" id="PTHR13932">
    <property type="entry name" value="COPROPORPHYRINIGEN III OXIDASE"/>
    <property type="match status" value="1"/>
</dbReference>
<comment type="subcellular location">
    <subcellularLocation>
        <location evidence="2">Cytoplasm</location>
    </subcellularLocation>
</comment>
<protein>
    <recommendedName>
        <fullName evidence="2">Heme chaperone HemW</fullName>
    </recommendedName>
</protein>
<dbReference type="Pfam" id="PF06969">
    <property type="entry name" value="HemN_C"/>
    <property type="match status" value="1"/>
</dbReference>
<dbReference type="GO" id="GO:0051539">
    <property type="term" value="F:4 iron, 4 sulfur cluster binding"/>
    <property type="evidence" value="ECO:0007669"/>
    <property type="project" value="UniProtKB-UniRule"/>
</dbReference>
<evidence type="ECO:0000313" key="4">
    <source>
        <dbReference type="EMBL" id="KZB66819.1"/>
    </source>
</evidence>
<comment type="caution">
    <text evidence="4">The sequence shown here is derived from an EMBL/GenBank/DDBJ whole genome shotgun (WGS) entry which is preliminary data.</text>
</comment>
<dbReference type="GO" id="GO:0005737">
    <property type="term" value="C:cytoplasm"/>
    <property type="evidence" value="ECO:0007669"/>
    <property type="project" value="UniProtKB-SubCell"/>
</dbReference>
<dbReference type="GO" id="GO:0046872">
    <property type="term" value="F:metal ion binding"/>
    <property type="evidence" value="ECO:0007669"/>
    <property type="project" value="UniProtKB-UniRule"/>
</dbReference>
<organism evidence="4 5">
    <name type="scientific">Thalassospira lucentensis</name>
    <dbReference type="NCBI Taxonomy" id="168935"/>
    <lineage>
        <taxon>Bacteria</taxon>
        <taxon>Pseudomonadati</taxon>
        <taxon>Pseudomonadota</taxon>
        <taxon>Alphaproteobacteria</taxon>
        <taxon>Rhodospirillales</taxon>
        <taxon>Thalassospiraceae</taxon>
        <taxon>Thalassospira</taxon>
    </lineage>
</organism>
<dbReference type="SFLD" id="SFLDF00562">
    <property type="entry name" value="HemN-like__clustered_with_heat"/>
    <property type="match status" value="1"/>
</dbReference>
<keyword evidence="2" id="KW-0143">Chaperone</keyword>
<evidence type="ECO:0000256" key="1">
    <source>
        <dbReference type="ARBA" id="ARBA00006100"/>
    </source>
</evidence>
<comment type="similarity">
    <text evidence="1">Belongs to the anaerobic coproporphyrinogen-III oxidase family. HemW subfamily.</text>
</comment>
<accession>A0A154L8F2</accession>
<evidence type="ECO:0000313" key="5">
    <source>
        <dbReference type="Proteomes" id="UP000076335"/>
    </source>
</evidence>
<sequence length="397" mass="44149">MSQANAEAVPFGIYIHWPFCLSKCPYCDFNSHVADKVDHARWQAALRAELAAGAARHPGRTVGSVFFGGGTPSLMDPETAGALIADIKTFWPVTDDIEITLEANPGTVEINRFSAFAANGINRVSIGIQALNDRDLKFLGRVHNSAEAMRALDVAANVFDRFSFDLIYARPEHDPKAWRRELREALDIARGHISLYQLTIEPGTQFYTLHQRGDLVVPDEDLATDLYEITQEETSAAGYGCYEVSNHARPGQESRHNLVYWRYGDYLGIGPGAHGREAVIQPDGSTKPMAVRRHRAPDIWLDRVEKQGHGTQEETALAADERLIEMVMMGLRLNEAIPTLRFERIIGKGPREALDSERLETLIVSGDLVCDPSGLRATDQGRNRLNGVLRYLFDHSA</sequence>
<keyword evidence="2" id="KW-0349">Heme</keyword>
<dbReference type="EMBL" id="LPVY01000005">
    <property type="protein sequence ID" value="KZB66819.1"/>
    <property type="molecule type" value="Genomic_DNA"/>
</dbReference>
<dbReference type="RefSeq" id="WP_062950139.1">
    <property type="nucleotide sequence ID" value="NZ_LPVY01000005.1"/>
</dbReference>
<dbReference type="InterPro" id="IPR006638">
    <property type="entry name" value="Elp3/MiaA/NifB-like_rSAM"/>
</dbReference>
<dbReference type="SFLD" id="SFLDS00029">
    <property type="entry name" value="Radical_SAM"/>
    <property type="match status" value="2"/>
</dbReference>
<dbReference type="OrthoDB" id="9808022at2"/>
<dbReference type="Proteomes" id="UP000076335">
    <property type="component" value="Unassembled WGS sequence"/>
</dbReference>
<keyword evidence="2" id="KW-0479">Metal-binding</keyword>
<dbReference type="InterPro" id="IPR010723">
    <property type="entry name" value="HemN_C"/>
</dbReference>
<dbReference type="CDD" id="cd01335">
    <property type="entry name" value="Radical_SAM"/>
    <property type="match status" value="1"/>
</dbReference>
<evidence type="ECO:0000256" key="2">
    <source>
        <dbReference type="RuleBase" id="RU364116"/>
    </source>
</evidence>
<reference evidence="4 5" key="1">
    <citation type="submission" date="2015-12" db="EMBL/GenBank/DDBJ databases">
        <title>Genome sequence of Thalassospira lucentensis MCCC 1A02072.</title>
        <authorList>
            <person name="Lu L."/>
            <person name="Lai Q."/>
            <person name="Shao Z."/>
            <person name="Qian P."/>
        </authorList>
    </citation>
    <scope>NUCLEOTIDE SEQUENCE [LARGE SCALE GENOMIC DNA]</scope>
    <source>
        <strain evidence="4 5">MCCC 1A02072</strain>
    </source>
</reference>
<feature type="domain" description="Radical SAM core" evidence="3">
    <location>
        <begin position="5"/>
        <end position="237"/>
    </location>
</feature>
<dbReference type="PANTHER" id="PTHR13932:SF5">
    <property type="entry name" value="RADICAL S-ADENOSYL METHIONINE DOMAIN-CONTAINING PROTEIN 1, MITOCHONDRIAL"/>
    <property type="match status" value="1"/>
</dbReference>
<keyword evidence="2" id="KW-0411">Iron-sulfur</keyword>
<proteinExistence type="inferred from homology"/>
<dbReference type="SUPFAM" id="SSF102114">
    <property type="entry name" value="Radical SAM enzymes"/>
    <property type="match status" value="1"/>
</dbReference>
<keyword evidence="2" id="KW-0949">S-adenosyl-L-methionine</keyword>
<name>A0A154L8F2_9PROT</name>
<dbReference type="SFLD" id="SFLDG01065">
    <property type="entry name" value="anaerobic_coproporphyrinogen-I"/>
    <property type="match status" value="2"/>
</dbReference>
<dbReference type="SFLD" id="SFLDF00288">
    <property type="entry name" value="HemN-like__clustered_with_nucl"/>
    <property type="match status" value="1"/>
</dbReference>
<keyword evidence="2" id="KW-0004">4Fe-4S</keyword>
<keyword evidence="2" id="KW-0963">Cytoplasm</keyword>
<dbReference type="SMART" id="SM00729">
    <property type="entry name" value="Elp3"/>
    <property type="match status" value="1"/>
</dbReference>
<dbReference type="GO" id="GO:0006779">
    <property type="term" value="P:porphyrin-containing compound biosynthetic process"/>
    <property type="evidence" value="ECO:0007669"/>
    <property type="project" value="InterPro"/>
</dbReference>
<dbReference type="GO" id="GO:0004109">
    <property type="term" value="F:coproporphyrinogen oxidase activity"/>
    <property type="evidence" value="ECO:0007669"/>
    <property type="project" value="InterPro"/>
</dbReference>
<keyword evidence="2" id="KW-0408">Iron</keyword>
<gene>
    <name evidence="4" type="ORF">AUP42_14905</name>
</gene>
<dbReference type="Pfam" id="PF04055">
    <property type="entry name" value="Radical_SAM"/>
    <property type="match status" value="1"/>
</dbReference>
<dbReference type="PROSITE" id="PS51918">
    <property type="entry name" value="RADICAL_SAM"/>
    <property type="match status" value="1"/>
</dbReference>
<dbReference type="InterPro" id="IPR004559">
    <property type="entry name" value="HemW-like"/>
</dbReference>
<comment type="function">
    <text evidence="2">Probably acts as a heme chaperone, transferring heme to an unknown acceptor. Binds one molecule of heme per monomer, possibly covalently. Binds 1 [4Fe-4S] cluster. The cluster is coordinated with 3 cysteines and an exchangeable S-adenosyl-L-methionine.</text>
</comment>
<dbReference type="InterPro" id="IPR034505">
    <property type="entry name" value="Coproporphyrinogen-III_oxidase"/>
</dbReference>
<evidence type="ECO:0000259" key="3">
    <source>
        <dbReference type="PROSITE" id="PS51918"/>
    </source>
</evidence>
<dbReference type="InterPro" id="IPR058240">
    <property type="entry name" value="rSAM_sf"/>
</dbReference>
<dbReference type="AlphaFoldDB" id="A0A154L8F2"/>
<dbReference type="NCBIfam" id="TIGR00539">
    <property type="entry name" value="hemN_rel"/>
    <property type="match status" value="1"/>
</dbReference>